<protein>
    <submittedName>
        <fullName evidence="2">Uncharacterized protein</fullName>
    </submittedName>
</protein>
<comment type="caution">
    <text evidence="2">The sequence shown here is derived from an EMBL/GenBank/DDBJ whole genome shotgun (WGS) entry which is preliminary data.</text>
</comment>
<dbReference type="Proteomes" id="UP000004291">
    <property type="component" value="Chromosome"/>
</dbReference>
<evidence type="ECO:0000256" key="1">
    <source>
        <dbReference type="SAM" id="SignalP"/>
    </source>
</evidence>
<keyword evidence="3" id="KW-1185">Reference proteome</keyword>
<dbReference type="OrthoDB" id="7306317at2"/>
<evidence type="ECO:0000313" key="2">
    <source>
        <dbReference type="EMBL" id="EDQ33367.2"/>
    </source>
</evidence>
<dbReference type="AlphaFoldDB" id="A9D5U8"/>
<dbReference type="HOGENOM" id="CLU_2058148_0_0_5"/>
<gene>
    <name evidence="2" type="ORF">HPDFL43_09032</name>
</gene>
<accession>A9D5U8</accession>
<proteinExistence type="predicted"/>
<dbReference type="eggNOG" id="ENOG5032SAK">
    <property type="taxonomic scope" value="Bacteria"/>
</dbReference>
<sequence length="119" mass="12675">MKKAILAAAFVLTTTAGAFAQTGSQCVFTIHNDTSSNTAIGFYTSPDDGANWSANWLSQDLEPGQAAIAEFTADTCYCDQVFQASWLGEGGGEVFDDPHTIDICEASNVYLGDDEISFD</sequence>
<reference evidence="2 3" key="1">
    <citation type="submission" date="2007-10" db="EMBL/GenBank/DDBJ databases">
        <authorList>
            <person name="Wagner-Dobler I."/>
            <person name="Ferriera S."/>
            <person name="Johnson J."/>
            <person name="Kravitz S."/>
            <person name="Beeson K."/>
            <person name="Sutton G."/>
            <person name="Rogers Y.-H."/>
            <person name="Friedman R."/>
            <person name="Frazier M."/>
            <person name="Venter J.C."/>
        </authorList>
    </citation>
    <scope>NUCLEOTIDE SEQUENCE [LARGE SCALE GENOMIC DNA]</scope>
    <source>
        <strain evidence="2 3">DFL-43</strain>
    </source>
</reference>
<dbReference type="EMBL" id="ABIA03000002">
    <property type="protein sequence ID" value="EDQ33367.2"/>
    <property type="molecule type" value="Genomic_DNA"/>
</dbReference>
<organism evidence="2 3">
    <name type="scientific">Hoeflea phototrophica (strain DSM 17068 / NCIMB 14078 / DFL-43)</name>
    <dbReference type="NCBI Taxonomy" id="411684"/>
    <lineage>
        <taxon>Bacteria</taxon>
        <taxon>Pseudomonadati</taxon>
        <taxon>Pseudomonadota</taxon>
        <taxon>Alphaproteobacteria</taxon>
        <taxon>Hyphomicrobiales</taxon>
        <taxon>Rhizobiaceae</taxon>
        <taxon>Hoeflea</taxon>
    </lineage>
</organism>
<feature type="signal peptide" evidence="1">
    <location>
        <begin position="1"/>
        <end position="20"/>
    </location>
</feature>
<evidence type="ECO:0000313" key="3">
    <source>
        <dbReference type="Proteomes" id="UP000004291"/>
    </source>
</evidence>
<reference evidence="2 3" key="2">
    <citation type="submission" date="2012-06" db="EMBL/GenBank/DDBJ databases">
        <authorList>
            <person name="Fiebig A."/>
        </authorList>
    </citation>
    <scope>NUCLEOTIDE SEQUENCE [LARGE SCALE GENOMIC DNA]</scope>
    <source>
        <strain evidence="2 3">DFL-43</strain>
    </source>
</reference>
<name>A9D5U8_HOEPD</name>
<feature type="chain" id="PRO_5002734353" evidence="1">
    <location>
        <begin position="21"/>
        <end position="119"/>
    </location>
</feature>
<keyword evidence="1" id="KW-0732">Signal</keyword>